<organism evidence="1 3">
    <name type="scientific">Mus musculus</name>
    <name type="common">Mouse</name>
    <dbReference type="NCBI Taxonomy" id="10090"/>
    <lineage>
        <taxon>Eukaryota</taxon>
        <taxon>Metazoa</taxon>
        <taxon>Chordata</taxon>
        <taxon>Craniata</taxon>
        <taxon>Vertebrata</taxon>
        <taxon>Euteleostomi</taxon>
        <taxon>Mammalia</taxon>
        <taxon>Eutheria</taxon>
        <taxon>Euarchontoglires</taxon>
        <taxon>Glires</taxon>
        <taxon>Rodentia</taxon>
        <taxon>Myomorpha</taxon>
        <taxon>Muroidea</taxon>
        <taxon>Muridae</taxon>
        <taxon>Murinae</taxon>
        <taxon>Mus</taxon>
        <taxon>Mus</taxon>
    </lineage>
</organism>
<dbReference type="Proteomes" id="UP000000589">
    <property type="component" value="Chromosome 11"/>
</dbReference>
<reference evidence="1 3" key="2">
    <citation type="journal article" date="2011" name="PLoS Biol.">
        <title>Modernizing reference genome assemblies.</title>
        <authorList>
            <person name="Church D.M."/>
            <person name="Schneider V.A."/>
            <person name="Graves T."/>
            <person name="Auger K."/>
            <person name="Cunningham F."/>
            <person name="Bouk N."/>
            <person name="Chen H.C."/>
            <person name="Agarwala R."/>
            <person name="McLaren W.M."/>
            <person name="Ritchie G.R."/>
            <person name="Albracht D."/>
            <person name="Kremitzki M."/>
            <person name="Rock S."/>
            <person name="Kotkiewicz H."/>
            <person name="Kremitzki C."/>
            <person name="Wollam A."/>
            <person name="Trani L."/>
            <person name="Fulton L."/>
            <person name="Fulton R."/>
            <person name="Matthews L."/>
            <person name="Whitehead S."/>
            <person name="Chow W."/>
            <person name="Torrance J."/>
            <person name="Dunn M."/>
            <person name="Harden G."/>
            <person name="Threadgold G."/>
            <person name="Wood J."/>
            <person name="Collins J."/>
            <person name="Heath P."/>
            <person name="Griffiths G."/>
            <person name="Pelan S."/>
            <person name="Grafham D."/>
            <person name="Eichler E.E."/>
            <person name="Weinstock G."/>
            <person name="Mardis E.R."/>
            <person name="Wilson R.K."/>
            <person name="Howe K."/>
            <person name="Flicek P."/>
            <person name="Hubbard T."/>
        </authorList>
    </citation>
    <scope>NUCLEOTIDE SEQUENCE [LARGE SCALE GENOMIC DNA]</scope>
    <source>
        <strain evidence="1 3">C57BL/6J</strain>
    </source>
</reference>
<dbReference type="Ensembl" id="ENSMUST00000249250.1">
    <property type="protein sequence ID" value="ENSMUSP00000159630.1"/>
    <property type="gene ID" value="ENSMUSG00000121577.1"/>
</dbReference>
<name>A0A9L6KDT7_MOUSE</name>
<keyword evidence="3" id="KW-1185">Reference proteome</keyword>
<evidence type="ECO:0000313" key="1">
    <source>
        <dbReference type="Ensembl" id="ENSMUSP00000159630.1"/>
    </source>
</evidence>
<protein>
    <submittedName>
        <fullName evidence="1">Predicted gene, 69672</fullName>
    </submittedName>
</protein>
<gene>
    <name evidence="1 2" type="primary">Gm69672</name>
</gene>
<reference evidence="1" key="3">
    <citation type="submission" date="2025-08" db="UniProtKB">
        <authorList>
            <consortium name="Ensembl"/>
        </authorList>
    </citation>
    <scope>IDENTIFICATION</scope>
    <source>
        <strain evidence="1">C57BL/6J</strain>
    </source>
</reference>
<accession>A0A9L6KDT7</accession>
<evidence type="ECO:0000313" key="2">
    <source>
        <dbReference type="MGI" id="MGI:7822157"/>
    </source>
</evidence>
<sequence>MGRSWLRLQPLRRVRDPQG</sequence>
<reference evidence="1 3" key="1">
    <citation type="journal article" date="2009" name="PLoS Biol.">
        <title>Lineage-specific biology revealed by a finished genome assembly of the mouse.</title>
        <authorList>
            <consortium name="Mouse Genome Sequencing Consortium"/>
            <person name="Church D.M."/>
            <person name="Goodstadt L."/>
            <person name="Hillier L.W."/>
            <person name="Zody M.C."/>
            <person name="Goldstein S."/>
            <person name="She X."/>
            <person name="Bult C.J."/>
            <person name="Agarwala R."/>
            <person name="Cherry J.L."/>
            <person name="DiCuccio M."/>
            <person name="Hlavina W."/>
            <person name="Kapustin Y."/>
            <person name="Meric P."/>
            <person name="Maglott D."/>
            <person name="Birtle Z."/>
            <person name="Marques A.C."/>
            <person name="Graves T."/>
            <person name="Zhou S."/>
            <person name="Teague B."/>
            <person name="Potamousis K."/>
            <person name="Churas C."/>
            <person name="Place M."/>
            <person name="Herschleb J."/>
            <person name="Runnheim R."/>
            <person name="Forrest D."/>
            <person name="Amos-Landgraf J."/>
            <person name="Schwartz D.C."/>
            <person name="Cheng Z."/>
            <person name="Lindblad-Toh K."/>
            <person name="Eichler E.E."/>
            <person name="Ponting C.P."/>
        </authorList>
    </citation>
    <scope>NUCLEOTIDE SEQUENCE [LARGE SCALE GENOMIC DNA]</scope>
    <source>
        <strain evidence="1 3">C57BL/6J</strain>
    </source>
</reference>
<dbReference type="MGI" id="MGI:7822157">
    <property type="gene designation" value="Gm69672"/>
</dbReference>
<dbReference type="AGR" id="MGI:7822157"/>
<dbReference type="AlphaFoldDB" id="A0A9L6KDT7"/>
<evidence type="ECO:0000313" key="3">
    <source>
        <dbReference type="Proteomes" id="UP000000589"/>
    </source>
</evidence>
<proteinExistence type="predicted"/>
<reference evidence="1" key="4">
    <citation type="submission" date="2025-09" db="UniProtKB">
        <authorList>
            <consortium name="Ensembl"/>
        </authorList>
    </citation>
    <scope>IDENTIFICATION</scope>
    <source>
        <strain evidence="1">C57BL/6J</strain>
    </source>
</reference>